<comment type="subcellular location">
    <subcellularLocation>
        <location evidence="1">Membrane</location>
        <topology evidence="1">Multi-pass membrane protein</topology>
    </subcellularLocation>
</comment>
<reference evidence="6 7" key="1">
    <citation type="journal article" date="2017" name="Environ. Microbiol.">
        <title>Decay of the glycolytic pathway and adaptation to intranuclear parasitism within Enterocytozoonidae microsporidia.</title>
        <authorList>
            <person name="Wiredu Boakye D."/>
            <person name="Jaroenlak P."/>
            <person name="Prachumwat A."/>
            <person name="Williams T.A."/>
            <person name="Bateman K.S."/>
            <person name="Itsathitphaisarn O."/>
            <person name="Sritunyalucksana K."/>
            <person name="Paszkiewicz K.H."/>
            <person name="Moore K.A."/>
            <person name="Stentiford G.D."/>
            <person name="Williams B.A."/>
        </authorList>
    </citation>
    <scope>NUCLEOTIDE SEQUENCE [LARGE SCALE GENOMIC DNA]</scope>
    <source>
        <strain evidence="6 7">TH1</strain>
    </source>
</reference>
<evidence type="ECO:0000256" key="4">
    <source>
        <dbReference type="ARBA" id="ARBA00023136"/>
    </source>
</evidence>
<accession>A0A1W0E6S7</accession>
<evidence type="ECO:0000313" key="7">
    <source>
        <dbReference type="Proteomes" id="UP000192758"/>
    </source>
</evidence>
<feature type="transmembrane region" description="Helical" evidence="5">
    <location>
        <begin position="238"/>
        <end position="255"/>
    </location>
</feature>
<feature type="transmembrane region" description="Helical" evidence="5">
    <location>
        <begin position="212"/>
        <end position="231"/>
    </location>
</feature>
<keyword evidence="2 5" id="KW-0812">Transmembrane</keyword>
<dbReference type="AlphaFoldDB" id="A0A1W0E6S7"/>
<feature type="transmembrane region" description="Helical" evidence="5">
    <location>
        <begin position="336"/>
        <end position="357"/>
    </location>
</feature>
<keyword evidence="3 5" id="KW-1133">Transmembrane helix</keyword>
<comment type="caution">
    <text evidence="6">The sequence shown here is derived from an EMBL/GenBank/DDBJ whole genome shotgun (WGS) entry which is preliminary data.</text>
</comment>
<organism evidence="6 7">
    <name type="scientific">Ecytonucleospora hepatopenaei</name>
    <dbReference type="NCBI Taxonomy" id="646526"/>
    <lineage>
        <taxon>Eukaryota</taxon>
        <taxon>Fungi</taxon>
        <taxon>Fungi incertae sedis</taxon>
        <taxon>Microsporidia</taxon>
        <taxon>Enterocytozoonidae</taxon>
        <taxon>Ecytonucleospora</taxon>
    </lineage>
</organism>
<dbReference type="Pfam" id="PF05653">
    <property type="entry name" value="Mg_trans_NIPA"/>
    <property type="match status" value="2"/>
</dbReference>
<protein>
    <submittedName>
        <fullName evidence="6">Magnesium transporter</fullName>
    </submittedName>
</protein>
<sequence>MEILKYSTLLDIDNHKEKNETTLKTCQTDNDCRITNIPDFNSLYCVNSKCIKLKGEGMPCYFPEECASYNYHGPFACSSTCKVGKLECKIRSQDVTQNNKFCCRGIPLGGECNFSRPGQLSGCNGSQICTLKGNKAICAEKKERSWILAVFCSISGNVLITIGINLQKRSYKQNYMKITNFWFANLMRLGVGIYIAGKLVSFSAYIFGNQSLMAGLSAIGLVANSIFAPFINNEIFSVYDAVAIFCAATGSTILVQNTKKSHTIYTLCELFKMYYNRATLIWFAFILFMILFLYLGIKFVEVNSDWDFYNDPFKRLFKTNRIYYDEDSITCKYLMVLPYVFLSSFIASFTTLFVKSFGEIANKALNGNKMLLLDRNSLFFISGTVICTIGQIYWLNRALKHYDALLAVPIFHISWTLLSIFTAGIYFKDFDNFSTEQLKKFTFGLLVIFCGSIFLGLRVFNKARIVGERMELPSEEINTEIEREIHE</sequence>
<keyword evidence="7" id="KW-1185">Reference proteome</keyword>
<evidence type="ECO:0000256" key="5">
    <source>
        <dbReference type="SAM" id="Phobius"/>
    </source>
</evidence>
<evidence type="ECO:0000256" key="2">
    <source>
        <dbReference type="ARBA" id="ARBA00022692"/>
    </source>
</evidence>
<dbReference type="InterPro" id="IPR008521">
    <property type="entry name" value="Mg_trans_NIPA"/>
</dbReference>
<feature type="transmembrane region" description="Helical" evidence="5">
    <location>
        <begin position="186"/>
        <end position="206"/>
    </location>
</feature>
<proteinExistence type="predicted"/>
<dbReference type="VEuPathDB" id="MicrosporidiaDB:EHP00_1342"/>
<dbReference type="Proteomes" id="UP000192758">
    <property type="component" value="Unassembled WGS sequence"/>
</dbReference>
<gene>
    <name evidence="6" type="ORF">EHP00_1342</name>
</gene>
<dbReference type="GO" id="GO:0016020">
    <property type="term" value="C:membrane"/>
    <property type="evidence" value="ECO:0007669"/>
    <property type="project" value="UniProtKB-SubCell"/>
</dbReference>
<dbReference type="PANTHER" id="PTHR12570">
    <property type="match status" value="1"/>
</dbReference>
<feature type="transmembrane region" description="Helical" evidence="5">
    <location>
        <begin position="441"/>
        <end position="460"/>
    </location>
</feature>
<name>A0A1W0E6S7_9MICR</name>
<feature type="transmembrane region" description="Helical" evidence="5">
    <location>
        <begin position="275"/>
        <end position="297"/>
    </location>
</feature>
<evidence type="ECO:0000313" key="6">
    <source>
        <dbReference type="EMBL" id="OQS54977.1"/>
    </source>
</evidence>
<dbReference type="EMBL" id="MNPJ01000014">
    <property type="protein sequence ID" value="OQS54977.1"/>
    <property type="molecule type" value="Genomic_DNA"/>
</dbReference>
<dbReference type="PANTHER" id="PTHR12570:SF9">
    <property type="entry name" value="MAGNESIUM TRANSPORTER NIPA8-RELATED"/>
    <property type="match status" value="1"/>
</dbReference>
<feature type="transmembrane region" description="Helical" evidence="5">
    <location>
        <begin position="404"/>
        <end position="426"/>
    </location>
</feature>
<feature type="transmembrane region" description="Helical" evidence="5">
    <location>
        <begin position="146"/>
        <end position="166"/>
    </location>
</feature>
<evidence type="ECO:0000256" key="3">
    <source>
        <dbReference type="ARBA" id="ARBA00022989"/>
    </source>
</evidence>
<evidence type="ECO:0000256" key="1">
    <source>
        <dbReference type="ARBA" id="ARBA00004141"/>
    </source>
</evidence>
<feature type="transmembrane region" description="Helical" evidence="5">
    <location>
        <begin position="377"/>
        <end position="395"/>
    </location>
</feature>
<dbReference type="GO" id="GO:0015095">
    <property type="term" value="F:magnesium ion transmembrane transporter activity"/>
    <property type="evidence" value="ECO:0007669"/>
    <property type="project" value="InterPro"/>
</dbReference>
<dbReference type="OrthoDB" id="165382at2759"/>
<keyword evidence="4 5" id="KW-0472">Membrane</keyword>